<evidence type="ECO:0000313" key="3">
    <source>
        <dbReference type="Proteomes" id="UP000436088"/>
    </source>
</evidence>
<dbReference type="Proteomes" id="UP000436088">
    <property type="component" value="Unassembled WGS sequence"/>
</dbReference>
<name>A0A6A3AFW2_HIBSY</name>
<comment type="caution">
    <text evidence="2">The sequence shown here is derived from an EMBL/GenBank/DDBJ whole genome shotgun (WGS) entry which is preliminary data.</text>
</comment>
<dbReference type="InterPro" id="IPR049481">
    <property type="entry name" value="SMN_G2-BD"/>
</dbReference>
<dbReference type="PANTHER" id="PTHR39267:SF1">
    <property type="entry name" value="SURVIVAL MOTOR NEURON PROTEIN"/>
    <property type="match status" value="1"/>
</dbReference>
<accession>A0A6A3AFW2</accession>
<organism evidence="2 3">
    <name type="scientific">Hibiscus syriacus</name>
    <name type="common">Rose of Sharon</name>
    <dbReference type="NCBI Taxonomy" id="106335"/>
    <lineage>
        <taxon>Eukaryota</taxon>
        <taxon>Viridiplantae</taxon>
        <taxon>Streptophyta</taxon>
        <taxon>Embryophyta</taxon>
        <taxon>Tracheophyta</taxon>
        <taxon>Spermatophyta</taxon>
        <taxon>Magnoliopsida</taxon>
        <taxon>eudicotyledons</taxon>
        <taxon>Gunneridae</taxon>
        <taxon>Pentapetalae</taxon>
        <taxon>rosids</taxon>
        <taxon>malvids</taxon>
        <taxon>Malvales</taxon>
        <taxon>Malvaceae</taxon>
        <taxon>Malvoideae</taxon>
        <taxon>Hibiscus</taxon>
    </lineage>
</organism>
<reference evidence="2" key="1">
    <citation type="submission" date="2019-09" db="EMBL/GenBank/DDBJ databases">
        <title>Draft genome information of white flower Hibiscus syriacus.</title>
        <authorList>
            <person name="Kim Y.-M."/>
        </authorList>
    </citation>
    <scope>NUCLEOTIDE SEQUENCE [LARGE SCALE GENOMIC DNA]</scope>
    <source>
        <strain evidence="2">YM2019G1</strain>
    </source>
</reference>
<evidence type="ECO:0000259" key="1">
    <source>
        <dbReference type="Pfam" id="PF20636"/>
    </source>
</evidence>
<gene>
    <name evidence="2" type="ORF">F3Y22_tig00110469pilonHSYRG00018</name>
</gene>
<dbReference type="CDD" id="cd22851">
    <property type="entry name" value="SMN_N"/>
    <property type="match status" value="1"/>
</dbReference>
<dbReference type="AlphaFoldDB" id="A0A6A3AFW2"/>
<dbReference type="InterPro" id="IPR040424">
    <property type="entry name" value="Smn1"/>
</dbReference>
<dbReference type="Pfam" id="PF20636">
    <property type="entry name" value="SMN_G2-BD"/>
    <property type="match status" value="1"/>
</dbReference>
<proteinExistence type="predicted"/>
<protein>
    <submittedName>
        <fullName evidence="2">NAD(P)-binding Rossmann-fold superfamily protein isoform 1</fullName>
    </submittedName>
</protein>
<feature type="domain" description="Survival Motor Neuron Gemin2-binding" evidence="1">
    <location>
        <begin position="1"/>
        <end position="29"/>
    </location>
</feature>
<dbReference type="EMBL" id="VEPZ02001000">
    <property type="protein sequence ID" value="KAE8703424.1"/>
    <property type="molecule type" value="Genomic_DNA"/>
</dbReference>
<keyword evidence="3" id="KW-1185">Reference proteome</keyword>
<sequence length="257" mass="28231">MHKESELWDDSALIDAFDNAMSKYKKMHGLKSSQANVSFSVHQSGDAAIKPRDAGENINAGVITGTETEAANDLEPVEENSSVKLQALEQYIDSTTSLPMQDNQDGNNGVSHLQGAHDYNQLLGQYYEVEERRQTILQQLQQCDSWGYEYSAEGSSSAAQWRTSCDYQEYPIPTSQVSQSTVICSCCRYACQSLVTPCTQYPCCSLAGTSVGKINAEPNGAITCENLPTVIDSDIAKTAIYGSCIKSNIIFDYKSFY</sequence>
<evidence type="ECO:0000313" key="2">
    <source>
        <dbReference type="EMBL" id="KAE8703424.1"/>
    </source>
</evidence>
<dbReference type="PANTHER" id="PTHR39267">
    <property type="entry name" value="SURVIVAL MOTOR NEURON-LIKE PROTEIN 1"/>
    <property type="match status" value="1"/>
</dbReference>